<organism evidence="3 4">
    <name type="scientific">Paraburkholderia megapolitana</name>
    <dbReference type="NCBI Taxonomy" id="420953"/>
    <lineage>
        <taxon>Bacteria</taxon>
        <taxon>Pseudomonadati</taxon>
        <taxon>Pseudomonadota</taxon>
        <taxon>Betaproteobacteria</taxon>
        <taxon>Burkholderiales</taxon>
        <taxon>Burkholderiaceae</taxon>
        <taxon>Paraburkholderia</taxon>
    </lineage>
</organism>
<dbReference type="AlphaFoldDB" id="A0A1I3GJD1"/>
<evidence type="ECO:0000313" key="4">
    <source>
        <dbReference type="Proteomes" id="UP000199548"/>
    </source>
</evidence>
<evidence type="ECO:0000256" key="1">
    <source>
        <dbReference type="ARBA" id="ARBA00010742"/>
    </source>
</evidence>
<sequence>MAASVPAFTTVPDHEFLLTRRRALRLLGAAPAAVALGAFSSADARAATTDLSSVTLVLGDQAGGTRALAEAAKVLDGTPYAFHWANFQGAAPLFEAQRSGAVDLAPAGDLPVLAAAVGDPTLKIVAARVGSGSQLGILVPENSKLRSVADLKGRTVFVSSARGSISQYQLYGALAEAGLSRNDVSVRFVLPVDAFAAFASGAIDVWATFDPYYGIAVQRGARILRDGTGINSGLGFITASGSAAADPHKRAAITDVLLRFQRAGDWALANPDAYAQIYASLTRAPLAAAKQITARASLKQHFVSATDIASLQKVADSAYRDAILPRRIDVRSISDTQLAAA</sequence>
<dbReference type="STRING" id="420953.SAMN05192543_102546"/>
<dbReference type="PANTHER" id="PTHR30024:SF48">
    <property type="entry name" value="ABC TRANSPORTER SUBSTRATE-BINDING PROTEIN"/>
    <property type="match status" value="1"/>
</dbReference>
<dbReference type="Proteomes" id="UP000199548">
    <property type="component" value="Unassembled WGS sequence"/>
</dbReference>
<dbReference type="PANTHER" id="PTHR30024">
    <property type="entry name" value="ALIPHATIC SULFONATES-BINDING PROTEIN-RELATED"/>
    <property type="match status" value="1"/>
</dbReference>
<proteinExistence type="inferred from homology"/>
<dbReference type="SUPFAM" id="SSF53850">
    <property type="entry name" value="Periplasmic binding protein-like II"/>
    <property type="match status" value="1"/>
</dbReference>
<dbReference type="RefSeq" id="WP_091010229.1">
    <property type="nucleotide sequence ID" value="NZ_CP041745.1"/>
</dbReference>
<dbReference type="EMBL" id="FOQU01000002">
    <property type="protein sequence ID" value="SFI23620.1"/>
    <property type="molecule type" value="Genomic_DNA"/>
</dbReference>
<dbReference type="SMART" id="SM00062">
    <property type="entry name" value="PBPb"/>
    <property type="match status" value="1"/>
</dbReference>
<evidence type="ECO:0000313" key="3">
    <source>
        <dbReference type="EMBL" id="SFI23620.1"/>
    </source>
</evidence>
<dbReference type="CDD" id="cd13558">
    <property type="entry name" value="PBP2_SsuA_like_2"/>
    <property type="match status" value="1"/>
</dbReference>
<dbReference type="Pfam" id="PF12974">
    <property type="entry name" value="Phosphonate-bd"/>
    <property type="match status" value="1"/>
</dbReference>
<evidence type="ECO:0000259" key="2">
    <source>
        <dbReference type="SMART" id="SM00062"/>
    </source>
</evidence>
<dbReference type="Gene3D" id="3.40.190.10">
    <property type="entry name" value="Periplasmic binding protein-like II"/>
    <property type="match status" value="2"/>
</dbReference>
<comment type="similarity">
    <text evidence="1">Belongs to the bacterial solute-binding protein SsuA/TauA family.</text>
</comment>
<protein>
    <submittedName>
        <fullName evidence="3">ABC-type nitrate/sulfonate/bicarbonate transport system, substrate-binding protein</fullName>
    </submittedName>
</protein>
<accession>A0A1I3GJD1</accession>
<reference evidence="3 4" key="1">
    <citation type="submission" date="2016-10" db="EMBL/GenBank/DDBJ databases">
        <authorList>
            <person name="de Groot N.N."/>
        </authorList>
    </citation>
    <scope>NUCLEOTIDE SEQUENCE [LARGE SCALE GENOMIC DNA]</scope>
    <source>
        <strain evidence="3 4">LMG 23650</strain>
    </source>
</reference>
<feature type="domain" description="Solute-binding protein family 3/N-terminal" evidence="2">
    <location>
        <begin position="53"/>
        <end position="270"/>
    </location>
</feature>
<dbReference type="OrthoDB" id="286202at2"/>
<dbReference type="PROSITE" id="PS51318">
    <property type="entry name" value="TAT"/>
    <property type="match status" value="1"/>
</dbReference>
<dbReference type="InterPro" id="IPR001638">
    <property type="entry name" value="Solute-binding_3/MltF_N"/>
</dbReference>
<gene>
    <name evidence="3" type="ORF">SAMN05192543_102546</name>
</gene>
<dbReference type="InterPro" id="IPR006311">
    <property type="entry name" value="TAT_signal"/>
</dbReference>
<keyword evidence="4" id="KW-1185">Reference proteome</keyword>
<name>A0A1I3GJD1_9BURK</name>